<reference evidence="5" key="1">
    <citation type="journal article" date="2019" name="Int. J. Syst. Evol. Microbiol.">
        <title>The Global Catalogue of Microorganisms (GCM) 10K type strain sequencing project: providing services to taxonomists for standard genome sequencing and annotation.</title>
        <authorList>
            <consortium name="The Broad Institute Genomics Platform"/>
            <consortium name="The Broad Institute Genome Sequencing Center for Infectious Disease"/>
            <person name="Wu L."/>
            <person name="Ma J."/>
        </authorList>
    </citation>
    <scope>NUCLEOTIDE SEQUENCE [LARGE SCALE GENOMIC DNA]</scope>
    <source>
        <strain evidence="5">CCM 7044</strain>
    </source>
</reference>
<evidence type="ECO:0000313" key="5">
    <source>
        <dbReference type="Proteomes" id="UP001597479"/>
    </source>
</evidence>
<evidence type="ECO:0000313" key="4">
    <source>
        <dbReference type="EMBL" id="MFD2792454.1"/>
    </source>
</evidence>
<dbReference type="EMBL" id="JBHUOG010000001">
    <property type="protein sequence ID" value="MFD2792454.1"/>
    <property type="molecule type" value="Genomic_DNA"/>
</dbReference>
<name>A0ABW5VMM1_9MICO</name>
<comment type="caution">
    <text evidence="4">The sequence shown here is derived from an EMBL/GenBank/DDBJ whole genome shotgun (WGS) entry which is preliminary data.</text>
</comment>
<accession>A0ABW5VMM1</accession>
<dbReference type="InterPro" id="IPR009430">
    <property type="entry name" value="GvpL/GvpF"/>
</dbReference>
<organism evidence="4 5">
    <name type="scientific">Promicromonospora vindobonensis</name>
    <dbReference type="NCBI Taxonomy" id="195748"/>
    <lineage>
        <taxon>Bacteria</taxon>
        <taxon>Bacillati</taxon>
        <taxon>Actinomycetota</taxon>
        <taxon>Actinomycetes</taxon>
        <taxon>Micrococcales</taxon>
        <taxon>Promicromonosporaceae</taxon>
        <taxon>Promicromonospora</taxon>
    </lineage>
</organism>
<comment type="similarity">
    <text evidence="3">Belongs to the gas vesicle GvpF/GvpL family.</text>
</comment>
<evidence type="ECO:0000256" key="3">
    <source>
        <dbReference type="ARBA" id="ARBA00035643"/>
    </source>
</evidence>
<gene>
    <name evidence="4" type="ORF">ACFS27_02725</name>
</gene>
<dbReference type="Pfam" id="PF06386">
    <property type="entry name" value="GvpL_GvpF"/>
    <property type="match status" value="1"/>
</dbReference>
<evidence type="ECO:0000256" key="1">
    <source>
        <dbReference type="ARBA" id="ARBA00022987"/>
    </source>
</evidence>
<dbReference type="PANTHER" id="PTHR36852:SF1">
    <property type="entry name" value="PROTEIN GVPL 2"/>
    <property type="match status" value="1"/>
</dbReference>
<dbReference type="RefSeq" id="WP_377180087.1">
    <property type="nucleotide sequence ID" value="NZ_JBHUOG010000001.1"/>
</dbReference>
<keyword evidence="5" id="KW-1185">Reference proteome</keyword>
<sequence length="252" mass="27610">MSDDRDQLAGPGLYLYGLVQLDEHVPEDLIGVQDEPVRGERLAQVTALVSHLDDGAVVGRPAEVRAHAAVVDTMAGRGPVLPIQFGTTTDDLDGIGSALPAERQQAYVDNLRRLADVVQLSLTARYVQDTVIAELVREDPEIRQLRELTRGRPEVVTHDARVRLGELVVAGFERKRAADADLLERAVVPLVEELRHREVTQVDVVLDAAVLVRRDAVARFEDALEDVAAGVVGRITLRLVGPQAPYDFVEEV</sequence>
<comment type="subcellular location">
    <subcellularLocation>
        <location evidence="2">Gas vesicle</location>
    </subcellularLocation>
</comment>
<proteinExistence type="inferred from homology"/>
<keyword evidence="1" id="KW-0304">Gas vesicle</keyword>
<protein>
    <submittedName>
        <fullName evidence="4">GvpL/GvpF family gas vesicle protein</fullName>
    </submittedName>
</protein>
<dbReference type="Proteomes" id="UP001597479">
    <property type="component" value="Unassembled WGS sequence"/>
</dbReference>
<evidence type="ECO:0000256" key="2">
    <source>
        <dbReference type="ARBA" id="ARBA00035108"/>
    </source>
</evidence>
<dbReference type="PANTHER" id="PTHR36852">
    <property type="entry name" value="PROTEIN GVPL 2"/>
    <property type="match status" value="1"/>
</dbReference>